<reference evidence="1 2" key="2">
    <citation type="submission" date="2007-04" db="EMBL/GenBank/DDBJ databases">
        <title>Draft genome sequence of Ruminococcus obeum (ATCC 29174).</title>
        <authorList>
            <person name="Sudarsanam P."/>
            <person name="Ley R."/>
            <person name="Guruge J."/>
            <person name="Turnbaugh P.J."/>
            <person name="Mahowald M."/>
            <person name="Liep D."/>
            <person name="Gordon J."/>
        </authorList>
    </citation>
    <scope>NUCLEOTIDE SEQUENCE [LARGE SCALE GENOMIC DNA]</scope>
    <source>
        <strain evidence="1 2">ATCC 29174</strain>
    </source>
</reference>
<protein>
    <submittedName>
        <fullName evidence="1">Uncharacterized protein</fullName>
    </submittedName>
</protein>
<sequence length="37" mass="4043">MSCQLVLKIPPPNAHCVTVPVAASVYSYTVVKNQDLR</sequence>
<evidence type="ECO:0000313" key="1">
    <source>
        <dbReference type="EMBL" id="EDM85448.1"/>
    </source>
</evidence>
<dbReference type="Proteomes" id="UP000006002">
    <property type="component" value="Unassembled WGS sequence"/>
</dbReference>
<name>A5ZY70_9FIRM</name>
<evidence type="ECO:0000313" key="2">
    <source>
        <dbReference type="Proteomes" id="UP000006002"/>
    </source>
</evidence>
<dbReference type="HOGENOM" id="CLU_3340796_0_0_9"/>
<comment type="caution">
    <text evidence="1">The sequence shown here is derived from an EMBL/GenBank/DDBJ whole genome shotgun (WGS) entry which is preliminary data.</text>
</comment>
<dbReference type="AlphaFoldDB" id="A5ZY70"/>
<proteinExistence type="predicted"/>
<gene>
    <name evidence="1" type="ORF">RUMOBE_03978</name>
</gene>
<reference evidence="1 2" key="1">
    <citation type="submission" date="2007-03" db="EMBL/GenBank/DDBJ databases">
        <authorList>
            <person name="Fulton L."/>
            <person name="Clifton S."/>
            <person name="Fulton B."/>
            <person name="Xu J."/>
            <person name="Minx P."/>
            <person name="Pepin K.H."/>
            <person name="Johnson M."/>
            <person name="Thiruvilangam P."/>
            <person name="Bhonagiri V."/>
            <person name="Nash W.E."/>
            <person name="Mardis E.R."/>
            <person name="Wilson R.K."/>
        </authorList>
    </citation>
    <scope>NUCLEOTIDE SEQUENCE [LARGE SCALE GENOMIC DNA]</scope>
    <source>
        <strain evidence="1 2">ATCC 29174</strain>
    </source>
</reference>
<organism evidence="1 2">
    <name type="scientific">Blautia obeum ATCC 29174</name>
    <dbReference type="NCBI Taxonomy" id="411459"/>
    <lineage>
        <taxon>Bacteria</taxon>
        <taxon>Bacillati</taxon>
        <taxon>Bacillota</taxon>
        <taxon>Clostridia</taxon>
        <taxon>Lachnospirales</taxon>
        <taxon>Lachnospiraceae</taxon>
        <taxon>Blautia</taxon>
    </lineage>
</organism>
<dbReference type="EMBL" id="AAVO02000031">
    <property type="protein sequence ID" value="EDM85448.1"/>
    <property type="molecule type" value="Genomic_DNA"/>
</dbReference>
<accession>A5ZY70</accession>